<dbReference type="AlphaFoldDB" id="A0A326UGB4"/>
<organism evidence="2 3">
    <name type="scientific">Thermosporothrix hazakensis</name>
    <dbReference type="NCBI Taxonomy" id="644383"/>
    <lineage>
        <taxon>Bacteria</taxon>
        <taxon>Bacillati</taxon>
        <taxon>Chloroflexota</taxon>
        <taxon>Ktedonobacteria</taxon>
        <taxon>Ktedonobacterales</taxon>
        <taxon>Thermosporotrichaceae</taxon>
        <taxon>Thermosporothrix</taxon>
    </lineage>
</organism>
<dbReference type="InterPro" id="IPR006680">
    <property type="entry name" value="Amidohydro-rel"/>
</dbReference>
<comment type="caution">
    <text evidence="2">The sequence shown here is derived from an EMBL/GenBank/DDBJ whole genome shotgun (WGS) entry which is preliminary data.</text>
</comment>
<proteinExistence type="predicted"/>
<dbReference type="Gene3D" id="3.20.20.140">
    <property type="entry name" value="Metal-dependent hydrolases"/>
    <property type="match status" value="1"/>
</dbReference>
<dbReference type="GO" id="GO:0016787">
    <property type="term" value="F:hydrolase activity"/>
    <property type="evidence" value="ECO:0007669"/>
    <property type="project" value="UniProtKB-KW"/>
</dbReference>
<keyword evidence="3" id="KW-1185">Reference proteome</keyword>
<dbReference type="SUPFAM" id="SSF51556">
    <property type="entry name" value="Metallo-dependent hydrolases"/>
    <property type="match status" value="1"/>
</dbReference>
<evidence type="ECO:0000313" key="3">
    <source>
        <dbReference type="Proteomes" id="UP000248806"/>
    </source>
</evidence>
<evidence type="ECO:0000313" key="2">
    <source>
        <dbReference type="EMBL" id="PZW36030.1"/>
    </source>
</evidence>
<sequence length="380" mass="43007">MNGGTMLDLTDIPVIDNHCHSMLLHQHLDTVTYRSYFTEATAPVFAQQHVQHTVYYLWMVRHLARFLDCESTEEAVIAARQQISSDELVQRLLRAGNIKGLVLDGAYPPPEQCYSAEQLAALSGVRVVSLLRLEVLMQDLLQTCADFDEYLERYREAISNVREKGYCGFKSIVAYRAGLNIAEWSKEQARLAFQVARTEVAQRGSIQLRSKPLIDYLLHIAFASACEQRLPVQFHTGYGDSDTDMLLGNPLHLRPVLEAYQEMSVVLLHESYPYSQLGAYLAAIYPHVYFDLSYTIPFVEKLEMLAFTRQALSIAPASKLTYSSDGIYVPEMHWASALRGRAVLAQVLQEMIDADELDEQQAHDLAEFVLYKNAAQLYGV</sequence>
<reference evidence="2 3" key="1">
    <citation type="submission" date="2018-06" db="EMBL/GenBank/DDBJ databases">
        <title>Genomic Encyclopedia of Archaeal and Bacterial Type Strains, Phase II (KMG-II): from individual species to whole genera.</title>
        <authorList>
            <person name="Goeker M."/>
        </authorList>
    </citation>
    <scope>NUCLEOTIDE SEQUENCE [LARGE SCALE GENOMIC DNA]</scope>
    <source>
        <strain evidence="2 3">ATCC BAA-1881</strain>
    </source>
</reference>
<dbReference type="EMBL" id="QKUF01000001">
    <property type="protein sequence ID" value="PZW36030.1"/>
    <property type="molecule type" value="Genomic_DNA"/>
</dbReference>
<dbReference type="Pfam" id="PF04909">
    <property type="entry name" value="Amidohydro_2"/>
    <property type="match status" value="1"/>
</dbReference>
<accession>A0A326UGB4</accession>
<dbReference type="OrthoDB" id="8244441at2"/>
<dbReference type="PANTHER" id="PTHR43383">
    <property type="entry name" value="NODULIN 6"/>
    <property type="match status" value="1"/>
</dbReference>
<evidence type="ECO:0000259" key="1">
    <source>
        <dbReference type="Pfam" id="PF04909"/>
    </source>
</evidence>
<keyword evidence="2" id="KW-0378">Hydrolase</keyword>
<gene>
    <name evidence="2" type="ORF">EI42_00200</name>
</gene>
<protein>
    <submittedName>
        <fullName evidence="2">Amidohydrolase family protein</fullName>
    </submittedName>
</protein>
<dbReference type="PANTHER" id="PTHR43383:SF2">
    <property type="entry name" value="AMIDOHYDROLASE 2 FAMILY PROTEIN"/>
    <property type="match status" value="1"/>
</dbReference>
<dbReference type="Proteomes" id="UP000248806">
    <property type="component" value="Unassembled WGS sequence"/>
</dbReference>
<name>A0A326UGB4_THEHA</name>
<dbReference type="InterPro" id="IPR032466">
    <property type="entry name" value="Metal_Hydrolase"/>
</dbReference>
<feature type="domain" description="Amidohydrolase-related" evidence="1">
    <location>
        <begin position="219"/>
        <end position="379"/>
    </location>
</feature>